<comment type="caution">
    <text evidence="2">The sequence shown here is derived from an EMBL/GenBank/DDBJ whole genome shotgun (WGS) entry which is preliminary data.</text>
</comment>
<proteinExistence type="predicted"/>
<evidence type="ECO:0000256" key="1">
    <source>
        <dbReference type="SAM" id="MobiDB-lite"/>
    </source>
</evidence>
<dbReference type="AlphaFoldDB" id="A0A0F9LQE5"/>
<gene>
    <name evidence="2" type="ORF">LCGC14_1249650</name>
</gene>
<accession>A0A0F9LQE5</accession>
<organism evidence="2">
    <name type="scientific">marine sediment metagenome</name>
    <dbReference type="NCBI Taxonomy" id="412755"/>
    <lineage>
        <taxon>unclassified sequences</taxon>
        <taxon>metagenomes</taxon>
        <taxon>ecological metagenomes</taxon>
    </lineage>
</organism>
<protein>
    <submittedName>
        <fullName evidence="2">Uncharacterized protein</fullName>
    </submittedName>
</protein>
<reference evidence="2" key="1">
    <citation type="journal article" date="2015" name="Nature">
        <title>Complex archaea that bridge the gap between prokaryotes and eukaryotes.</title>
        <authorList>
            <person name="Spang A."/>
            <person name="Saw J.H."/>
            <person name="Jorgensen S.L."/>
            <person name="Zaremba-Niedzwiedzka K."/>
            <person name="Martijn J."/>
            <person name="Lind A.E."/>
            <person name="van Eijk R."/>
            <person name="Schleper C."/>
            <person name="Guy L."/>
            <person name="Ettema T.J."/>
        </authorList>
    </citation>
    <scope>NUCLEOTIDE SEQUENCE</scope>
</reference>
<feature type="region of interest" description="Disordered" evidence="1">
    <location>
        <begin position="26"/>
        <end position="58"/>
    </location>
</feature>
<dbReference type="EMBL" id="LAZR01006830">
    <property type="protein sequence ID" value="KKM89346.1"/>
    <property type="molecule type" value="Genomic_DNA"/>
</dbReference>
<name>A0A0F9LQE5_9ZZZZ</name>
<evidence type="ECO:0000313" key="2">
    <source>
        <dbReference type="EMBL" id="KKM89346.1"/>
    </source>
</evidence>
<feature type="compositionally biased region" description="Basic and acidic residues" evidence="1">
    <location>
        <begin position="33"/>
        <end position="58"/>
    </location>
</feature>
<sequence>MSRTNRRKPRTELRPTRNLLAVDAWFRSSAGDMGDKRKEESRKECRTWKHKENRDAQD</sequence>